<dbReference type="PANTHER" id="PTHR43611">
    <property type="entry name" value="ALPHA-D-GLUCOSE 1-PHOSPHATE PHOSPHATASE"/>
    <property type="match status" value="1"/>
</dbReference>
<dbReference type="NCBIfam" id="TIGR01509">
    <property type="entry name" value="HAD-SF-IA-v3"/>
    <property type="match status" value="1"/>
</dbReference>
<dbReference type="InterPro" id="IPR023214">
    <property type="entry name" value="HAD_sf"/>
</dbReference>
<dbReference type="EMBL" id="AWET01000007">
    <property type="protein sequence ID" value="ERK03959.1"/>
    <property type="molecule type" value="Genomic_DNA"/>
</dbReference>
<organism evidence="1 2">
    <name type="scientific">Hoylesella pleuritidis F0068</name>
    <dbReference type="NCBI Taxonomy" id="1081904"/>
    <lineage>
        <taxon>Bacteria</taxon>
        <taxon>Pseudomonadati</taxon>
        <taxon>Bacteroidota</taxon>
        <taxon>Bacteroidia</taxon>
        <taxon>Bacteroidales</taxon>
        <taxon>Prevotellaceae</taxon>
        <taxon>Hoylesella</taxon>
    </lineage>
</organism>
<dbReference type="InterPro" id="IPR006439">
    <property type="entry name" value="HAD-SF_hydro_IA"/>
</dbReference>
<reference evidence="1 2" key="1">
    <citation type="submission" date="2013-08" db="EMBL/GenBank/DDBJ databases">
        <authorList>
            <person name="Durkin A.S."/>
            <person name="Haft D.R."/>
            <person name="McCorrison J."/>
            <person name="Torralba M."/>
            <person name="Gillis M."/>
            <person name="Haft D.H."/>
            <person name="Methe B."/>
            <person name="Sutton G."/>
            <person name="Nelson K.E."/>
        </authorList>
    </citation>
    <scope>NUCLEOTIDE SEQUENCE [LARGE SCALE GENOMIC DNA]</scope>
    <source>
        <strain evidence="1 2">F0068</strain>
    </source>
</reference>
<dbReference type="PATRIC" id="fig|1081904.3.peg.307"/>
<evidence type="ECO:0000313" key="1">
    <source>
        <dbReference type="EMBL" id="ERK03959.1"/>
    </source>
</evidence>
<dbReference type="RefSeq" id="WP_021583075.1">
    <property type="nucleotide sequence ID" value="NZ_AWET01000007.1"/>
</dbReference>
<name>U2MXM0_9BACT</name>
<dbReference type="Gene3D" id="1.10.150.240">
    <property type="entry name" value="Putative phosphatase, domain 2"/>
    <property type="match status" value="1"/>
</dbReference>
<accession>U2MXM0</accession>
<dbReference type="InterPro" id="IPR023198">
    <property type="entry name" value="PGP-like_dom2"/>
</dbReference>
<dbReference type="Pfam" id="PF00702">
    <property type="entry name" value="Hydrolase"/>
    <property type="match status" value="1"/>
</dbReference>
<protein>
    <submittedName>
        <fullName evidence="1">HAD hydrolase, family IA, variant 3 domain protein</fullName>
    </submittedName>
</protein>
<dbReference type="GO" id="GO:0016787">
    <property type="term" value="F:hydrolase activity"/>
    <property type="evidence" value="ECO:0007669"/>
    <property type="project" value="UniProtKB-KW"/>
</dbReference>
<gene>
    <name evidence="1" type="ORF">HMPREF1218_0332</name>
</gene>
<dbReference type="PANTHER" id="PTHR43611:SF3">
    <property type="entry name" value="FLAVIN MONONUCLEOTIDE HYDROLASE 1, CHLOROPLATIC"/>
    <property type="match status" value="1"/>
</dbReference>
<dbReference type="SFLD" id="SFLDS00003">
    <property type="entry name" value="Haloacid_Dehalogenase"/>
    <property type="match status" value="1"/>
</dbReference>
<keyword evidence="2" id="KW-1185">Reference proteome</keyword>
<dbReference type="InterPro" id="IPR036412">
    <property type="entry name" value="HAD-like_sf"/>
</dbReference>
<sequence>MIRNIIFDMGGVIITINHQQAVVRFKALGLKDADRQLDPYEQQGIFGDLESGKINTAEFQSELSRQVGRELTYDECSYAWLGFVQDVPVKKLKTLEKLRHDGYRVILLSNTNPFVSDWVESNCFSSERKPLGNYFDAEYKSFEQHLMKPDEIFFRRVLTQENVLPSETLFVDDSPRNVAAASELGFKTFCPKNGEDWTENIYTYLNPQKI</sequence>
<evidence type="ECO:0000313" key="2">
    <source>
        <dbReference type="Proteomes" id="UP000016600"/>
    </source>
</evidence>
<comment type="caution">
    <text evidence="1">The sequence shown here is derived from an EMBL/GenBank/DDBJ whole genome shotgun (WGS) entry which is preliminary data.</text>
</comment>
<dbReference type="AlphaFoldDB" id="U2MXM0"/>
<dbReference type="SFLD" id="SFLDG01129">
    <property type="entry name" value="C1.5:_HAD__Beta-PGM__Phosphata"/>
    <property type="match status" value="1"/>
</dbReference>
<keyword evidence="1" id="KW-0378">Hydrolase</keyword>
<dbReference type="SUPFAM" id="SSF56784">
    <property type="entry name" value="HAD-like"/>
    <property type="match status" value="1"/>
</dbReference>
<proteinExistence type="predicted"/>
<dbReference type="CDD" id="cd02603">
    <property type="entry name" value="HAD_sEH-N_like"/>
    <property type="match status" value="1"/>
</dbReference>
<dbReference type="Proteomes" id="UP000016600">
    <property type="component" value="Unassembled WGS sequence"/>
</dbReference>
<dbReference type="Gene3D" id="3.40.50.1000">
    <property type="entry name" value="HAD superfamily/HAD-like"/>
    <property type="match status" value="1"/>
</dbReference>